<keyword evidence="2" id="KW-1185">Reference proteome</keyword>
<dbReference type="Proteomes" id="UP000617531">
    <property type="component" value="Unassembled WGS sequence"/>
</dbReference>
<sequence>MASDQEDIAELKAQVAHLTQLVEQLYYRSGSAMPTSGIPSLDAPPADILDALRSGQKITAIKLWRERTGLGLAEAKDQMDDLERRLGL</sequence>
<evidence type="ECO:0000313" key="1">
    <source>
        <dbReference type="EMBL" id="GHF16055.1"/>
    </source>
</evidence>
<organism evidence="1 2">
    <name type="scientific">Pseudolysinimonas yzui</name>
    <dbReference type="NCBI Taxonomy" id="2708254"/>
    <lineage>
        <taxon>Bacteria</taxon>
        <taxon>Bacillati</taxon>
        <taxon>Actinomycetota</taxon>
        <taxon>Actinomycetes</taxon>
        <taxon>Micrococcales</taxon>
        <taxon>Microbacteriaceae</taxon>
        <taxon>Pseudolysinimonas</taxon>
    </lineage>
</organism>
<evidence type="ECO:0008006" key="3">
    <source>
        <dbReference type="Google" id="ProtNLM"/>
    </source>
</evidence>
<protein>
    <recommendedName>
        <fullName evidence="3">Ribosomal protein L7/L12 C-terminal domain-containing protein</fullName>
    </recommendedName>
</protein>
<accession>A0A8J3GQF6</accession>
<dbReference type="AlphaFoldDB" id="A0A8J3GQF6"/>
<reference evidence="1" key="1">
    <citation type="journal article" date="2014" name="Int. J. Syst. Evol. Microbiol.">
        <title>Complete genome sequence of Corynebacterium casei LMG S-19264T (=DSM 44701T), isolated from a smear-ripened cheese.</title>
        <authorList>
            <consortium name="US DOE Joint Genome Institute (JGI-PGF)"/>
            <person name="Walter F."/>
            <person name="Albersmeier A."/>
            <person name="Kalinowski J."/>
            <person name="Ruckert C."/>
        </authorList>
    </citation>
    <scope>NUCLEOTIDE SEQUENCE</scope>
    <source>
        <strain evidence="1">CGMCC 1.16548</strain>
    </source>
</reference>
<name>A0A8J3GQF6_9MICO</name>
<reference evidence="1" key="2">
    <citation type="submission" date="2020-09" db="EMBL/GenBank/DDBJ databases">
        <authorList>
            <person name="Sun Q."/>
            <person name="Zhou Y."/>
        </authorList>
    </citation>
    <scope>NUCLEOTIDE SEQUENCE</scope>
    <source>
        <strain evidence="1">CGMCC 1.16548</strain>
    </source>
</reference>
<comment type="caution">
    <text evidence="1">The sequence shown here is derived from an EMBL/GenBank/DDBJ whole genome shotgun (WGS) entry which is preliminary data.</text>
</comment>
<dbReference type="InterPro" id="IPR014719">
    <property type="entry name" value="Ribosomal_bL12_C/ClpS-like"/>
</dbReference>
<proteinExistence type="predicted"/>
<dbReference type="Gene3D" id="3.30.1390.10">
    <property type="match status" value="1"/>
</dbReference>
<dbReference type="EMBL" id="BNAI01000002">
    <property type="protein sequence ID" value="GHF16055.1"/>
    <property type="molecule type" value="Genomic_DNA"/>
</dbReference>
<evidence type="ECO:0000313" key="2">
    <source>
        <dbReference type="Proteomes" id="UP000617531"/>
    </source>
</evidence>
<gene>
    <name evidence="1" type="ORF">GCM10011600_16450</name>
</gene>
<dbReference type="RefSeq" id="WP_191282965.1">
    <property type="nucleotide sequence ID" value="NZ_BNAI01000002.1"/>
</dbReference>